<protein>
    <recommendedName>
        <fullName evidence="4">Amyloid protein-binding protein 2</fullName>
    </recommendedName>
</protein>
<organism evidence="2 3">
    <name type="scientific">Ceutorhynchus assimilis</name>
    <name type="common">cabbage seed weevil</name>
    <dbReference type="NCBI Taxonomy" id="467358"/>
    <lineage>
        <taxon>Eukaryota</taxon>
        <taxon>Metazoa</taxon>
        <taxon>Ecdysozoa</taxon>
        <taxon>Arthropoda</taxon>
        <taxon>Hexapoda</taxon>
        <taxon>Insecta</taxon>
        <taxon>Pterygota</taxon>
        <taxon>Neoptera</taxon>
        <taxon>Endopterygota</taxon>
        <taxon>Coleoptera</taxon>
        <taxon>Polyphaga</taxon>
        <taxon>Cucujiformia</taxon>
        <taxon>Curculionidae</taxon>
        <taxon>Ceutorhynchinae</taxon>
        <taxon>Ceutorhynchus</taxon>
    </lineage>
</organism>
<evidence type="ECO:0000313" key="3">
    <source>
        <dbReference type="Proteomes" id="UP001152799"/>
    </source>
</evidence>
<feature type="repeat" description="TPR" evidence="1">
    <location>
        <begin position="439"/>
        <end position="472"/>
    </location>
</feature>
<dbReference type="Gene3D" id="1.25.40.10">
    <property type="entry name" value="Tetratricopeptide repeat domain"/>
    <property type="match status" value="2"/>
</dbReference>
<dbReference type="GO" id="GO:1990756">
    <property type="term" value="F:ubiquitin-like ligase-substrate adaptor activity"/>
    <property type="evidence" value="ECO:0007669"/>
    <property type="project" value="TreeGrafter"/>
</dbReference>
<dbReference type="SUPFAM" id="SSF48452">
    <property type="entry name" value="TPR-like"/>
    <property type="match status" value="2"/>
</dbReference>
<gene>
    <name evidence="2" type="ORF">CEUTPL_LOCUS14071</name>
</gene>
<dbReference type="Pfam" id="PF13424">
    <property type="entry name" value="TPR_12"/>
    <property type="match status" value="1"/>
</dbReference>
<dbReference type="GO" id="GO:0006886">
    <property type="term" value="P:intracellular protein transport"/>
    <property type="evidence" value="ECO:0007669"/>
    <property type="project" value="InterPro"/>
</dbReference>
<dbReference type="SMART" id="SM00028">
    <property type="entry name" value="TPR"/>
    <property type="match status" value="3"/>
</dbReference>
<dbReference type="InterPro" id="IPR042476">
    <property type="entry name" value="APPBP2"/>
</dbReference>
<dbReference type="PANTHER" id="PTHR46575:SF1">
    <property type="entry name" value="AMYLOID PROTEIN-BINDING PROTEIN 2"/>
    <property type="match status" value="1"/>
</dbReference>
<sequence length="622" mass="72459">MSIEVRNPLKLYDLCLHAALWYLKDIKCLCERCGTATRSLPNTTLVAFYEKLFLAKRLCLLAQEYKDLETFNRLLTVKSRRPFMISSFQWILNHDEDLISTLLHQFEHYLCSCNTRKSDLNMIEMGLRIGSFLNDGGWYEFSIKFLEIAELVLWKKYDACVLARDKNILLQFTECYRLKLYAQSMYCQFPRAMTTFEQAQAFLKLIEAETDCNSLLTGMYCCFSVYYFAMSNFNESYKWAIKALELLPKGVTNKTMLDVLRQASKACVAKQRLLQARLLIRQAMNLGKKINSPTLPDVLADYGFFLLNSDLVPESVIVYHKVLCERKRVFESNNIHIALAHEDLAYSLYVREYSSGDFNKAKDHAEISIKIMEKVLPKEHLLLASVKRVKALILEEIALDENGNDEGSHNRWLDVAEELHITAWRLSQSAFGEKNVQTAKHYGNLGRLYQSMNRLEEAEKMHLKAIEIKEELLGPNDYEVGLSIGHLASLYNYHMKKYSAAEDLYLRSIEINLKIFGPSYSGLEYDYRGLLHIYEKLAKPLKFHYWSTKLREWKVLREKRKCLDVDLILEDNPPDKIDLLEPKEILKNFHEFEEQQQQLKENGAKLANEFPPYTLIDSDELD</sequence>
<dbReference type="EMBL" id="OU892285">
    <property type="protein sequence ID" value="CAG9773685.1"/>
    <property type="molecule type" value="Genomic_DNA"/>
</dbReference>
<keyword evidence="3" id="KW-1185">Reference proteome</keyword>
<dbReference type="PANTHER" id="PTHR46575">
    <property type="entry name" value="AMYLOID PROTEIN-BINDING PROTEIN 2"/>
    <property type="match status" value="1"/>
</dbReference>
<evidence type="ECO:0000313" key="2">
    <source>
        <dbReference type="EMBL" id="CAG9773685.1"/>
    </source>
</evidence>
<dbReference type="GO" id="GO:0043161">
    <property type="term" value="P:proteasome-mediated ubiquitin-dependent protein catabolic process"/>
    <property type="evidence" value="ECO:0007669"/>
    <property type="project" value="TreeGrafter"/>
</dbReference>
<dbReference type="AlphaFoldDB" id="A0A9N9MYZ8"/>
<dbReference type="InterPro" id="IPR011990">
    <property type="entry name" value="TPR-like_helical_dom_sf"/>
</dbReference>
<dbReference type="InterPro" id="IPR019734">
    <property type="entry name" value="TPR_rpt"/>
</dbReference>
<keyword evidence="1" id="KW-0802">TPR repeat</keyword>
<dbReference type="PROSITE" id="PS50005">
    <property type="entry name" value="TPR"/>
    <property type="match status" value="1"/>
</dbReference>
<name>A0A9N9MYZ8_9CUCU</name>
<dbReference type="GO" id="GO:0031462">
    <property type="term" value="C:Cul2-RING ubiquitin ligase complex"/>
    <property type="evidence" value="ECO:0007669"/>
    <property type="project" value="TreeGrafter"/>
</dbReference>
<proteinExistence type="predicted"/>
<evidence type="ECO:0008006" key="4">
    <source>
        <dbReference type="Google" id="ProtNLM"/>
    </source>
</evidence>
<dbReference type="OrthoDB" id="6755779at2759"/>
<reference evidence="2" key="1">
    <citation type="submission" date="2022-01" db="EMBL/GenBank/DDBJ databases">
        <authorList>
            <person name="King R."/>
        </authorList>
    </citation>
    <scope>NUCLEOTIDE SEQUENCE</scope>
</reference>
<dbReference type="Proteomes" id="UP001152799">
    <property type="component" value="Chromosome 9"/>
</dbReference>
<accession>A0A9N9MYZ8</accession>
<evidence type="ECO:0000256" key="1">
    <source>
        <dbReference type="PROSITE-ProRule" id="PRU00339"/>
    </source>
</evidence>